<comment type="caution">
    <text evidence="1">The sequence shown here is derived from an EMBL/GenBank/DDBJ whole genome shotgun (WGS) entry which is preliminary data.</text>
</comment>
<reference evidence="1 2" key="1">
    <citation type="submission" date="2016-03" db="EMBL/GenBank/DDBJ databases">
        <title>EvidentialGene: Evidence-directed Construction of Genes on Genomes.</title>
        <authorList>
            <person name="Gilbert D.G."/>
            <person name="Choi J.-H."/>
            <person name="Mockaitis K."/>
            <person name="Colbourne J."/>
            <person name="Pfrender M."/>
        </authorList>
    </citation>
    <scope>NUCLEOTIDE SEQUENCE [LARGE SCALE GENOMIC DNA]</scope>
    <source>
        <strain evidence="1 2">Xinb3</strain>
        <tissue evidence="1">Complete organism</tissue>
    </source>
</reference>
<gene>
    <name evidence="1" type="ORF">APZ42_033379</name>
</gene>
<organism evidence="1 2">
    <name type="scientific">Daphnia magna</name>
    <dbReference type="NCBI Taxonomy" id="35525"/>
    <lineage>
        <taxon>Eukaryota</taxon>
        <taxon>Metazoa</taxon>
        <taxon>Ecdysozoa</taxon>
        <taxon>Arthropoda</taxon>
        <taxon>Crustacea</taxon>
        <taxon>Branchiopoda</taxon>
        <taxon>Diplostraca</taxon>
        <taxon>Cladocera</taxon>
        <taxon>Anomopoda</taxon>
        <taxon>Daphniidae</taxon>
        <taxon>Daphnia</taxon>
    </lineage>
</organism>
<sequence>MLRRISAVIPLPRKNTDLLQNPVPYRILFHKYVKQIRIRFDTALFYRKFVWNCSVLQELVNVCFADPGQICYFSVIHNSDF</sequence>
<keyword evidence="2" id="KW-1185">Reference proteome</keyword>
<protein>
    <submittedName>
        <fullName evidence="1">Uncharacterized protein</fullName>
    </submittedName>
</protein>
<name>A0A164L5K2_9CRUS</name>
<evidence type="ECO:0000313" key="1">
    <source>
        <dbReference type="EMBL" id="KZS03814.1"/>
    </source>
</evidence>
<accession>A0A164L5K2</accession>
<dbReference type="AlphaFoldDB" id="A0A164L5K2"/>
<dbReference type="Proteomes" id="UP000076858">
    <property type="component" value="Unassembled WGS sequence"/>
</dbReference>
<evidence type="ECO:0000313" key="2">
    <source>
        <dbReference type="Proteomes" id="UP000076858"/>
    </source>
</evidence>
<dbReference type="EMBL" id="LRGB01003193">
    <property type="protein sequence ID" value="KZS03814.1"/>
    <property type="molecule type" value="Genomic_DNA"/>
</dbReference>
<proteinExistence type="predicted"/>